<comment type="caution">
    <text evidence="2">The sequence shown here is derived from an EMBL/GenBank/DDBJ whole genome shotgun (WGS) entry which is preliminary data.</text>
</comment>
<dbReference type="GO" id="GO:0006313">
    <property type="term" value="P:DNA transposition"/>
    <property type="evidence" value="ECO:0007669"/>
    <property type="project" value="InterPro"/>
</dbReference>
<dbReference type="Pfam" id="PF02371">
    <property type="entry name" value="Transposase_20"/>
    <property type="match status" value="1"/>
</dbReference>
<dbReference type="PANTHER" id="PTHR33055">
    <property type="entry name" value="TRANSPOSASE FOR INSERTION SEQUENCE ELEMENT IS1111A"/>
    <property type="match status" value="1"/>
</dbReference>
<evidence type="ECO:0000259" key="1">
    <source>
        <dbReference type="Pfam" id="PF02371"/>
    </source>
</evidence>
<feature type="non-terminal residue" evidence="2">
    <location>
        <position position="1"/>
    </location>
</feature>
<dbReference type="PANTHER" id="PTHR33055:SF13">
    <property type="entry name" value="TRANSPOSASE"/>
    <property type="match status" value="1"/>
</dbReference>
<dbReference type="InterPro" id="IPR003346">
    <property type="entry name" value="Transposase_20"/>
</dbReference>
<dbReference type="GO" id="GO:0004803">
    <property type="term" value="F:transposase activity"/>
    <property type="evidence" value="ECO:0007669"/>
    <property type="project" value="InterPro"/>
</dbReference>
<organism evidence="2 3">
    <name type="scientific">Sphingomonas liriopis</name>
    <dbReference type="NCBI Taxonomy" id="2949094"/>
    <lineage>
        <taxon>Bacteria</taxon>
        <taxon>Pseudomonadati</taxon>
        <taxon>Pseudomonadota</taxon>
        <taxon>Alphaproteobacteria</taxon>
        <taxon>Sphingomonadales</taxon>
        <taxon>Sphingomonadaceae</taxon>
        <taxon>Sphingomonas</taxon>
    </lineage>
</organism>
<dbReference type="GO" id="GO:0003677">
    <property type="term" value="F:DNA binding"/>
    <property type="evidence" value="ECO:0007669"/>
    <property type="project" value="InterPro"/>
</dbReference>
<proteinExistence type="predicted"/>
<sequence length="169" mass="18138">ERTRRSEENDPLIAADLDRHLAWLDTAVADLDRAIAATIRASQTLTRQAALLRSAPGIGPVAATVLAAHLPELGRIDAKAAAALAGLAPYNNDSGAFRGKRSVRGGRTRVRQALYMAALAAARSNTVLGRFHQRLRNAGKPPKLVLIAVARKLLTILNAIIRNQTPFVQ</sequence>
<gene>
    <name evidence="2" type="ORF">M9979_04850</name>
</gene>
<dbReference type="InterPro" id="IPR047650">
    <property type="entry name" value="Transpos_IS110"/>
</dbReference>
<accession>A0A9X2HRN1</accession>
<dbReference type="Proteomes" id="UP001139486">
    <property type="component" value="Unassembled WGS sequence"/>
</dbReference>
<reference evidence="2" key="1">
    <citation type="submission" date="2022-05" db="EMBL/GenBank/DDBJ databases">
        <title>Sphingomonas sp. strain RP10 Genome sequencing and assembly.</title>
        <authorList>
            <person name="Kim I."/>
        </authorList>
    </citation>
    <scope>NUCLEOTIDE SEQUENCE</scope>
    <source>
        <strain evidence="2">RP10</strain>
    </source>
</reference>
<evidence type="ECO:0000313" key="3">
    <source>
        <dbReference type="Proteomes" id="UP001139486"/>
    </source>
</evidence>
<feature type="domain" description="Transposase IS116/IS110/IS902 C-terminal" evidence="1">
    <location>
        <begin position="50"/>
        <end position="132"/>
    </location>
</feature>
<dbReference type="RefSeq" id="WP_254288214.1">
    <property type="nucleotide sequence ID" value="NZ_JAMLDY010000005.1"/>
</dbReference>
<keyword evidence="3" id="KW-1185">Reference proteome</keyword>
<dbReference type="AlphaFoldDB" id="A0A9X2HRN1"/>
<name>A0A9X2HRN1_9SPHN</name>
<dbReference type="EMBL" id="JAMLDY010000005">
    <property type="protein sequence ID" value="MCP3734204.1"/>
    <property type="molecule type" value="Genomic_DNA"/>
</dbReference>
<protein>
    <submittedName>
        <fullName evidence="2">Transposase</fullName>
    </submittedName>
</protein>
<evidence type="ECO:0000313" key="2">
    <source>
        <dbReference type="EMBL" id="MCP3734204.1"/>
    </source>
</evidence>